<protein>
    <submittedName>
        <fullName evidence="3">Membrane protease YdiL, CAAX protease family</fullName>
    </submittedName>
</protein>
<name>A0A1G5RTZ9_9FIRM</name>
<dbReference type="InterPro" id="IPR052710">
    <property type="entry name" value="CAAX_protease"/>
</dbReference>
<evidence type="ECO:0000313" key="4">
    <source>
        <dbReference type="Proteomes" id="UP000199208"/>
    </source>
</evidence>
<dbReference type="STRING" id="1120920.SAMN03080599_00800"/>
<sequence>MNGPLRPHYPLTPVSWAFLILAAAFLTLGSMAQAANFELGIIFTEYGILVLPLLIMGFALKVDLKKALRLNPIPVKIAMKIVGASLLMIPGVAFLNVTVIAILMTTVHFIPQTIPEPSAGAGFLVSFFVMAVTPGICEELFFRGMIMNALEGRFGFRFAAVLSAVLFGLFHFNLANLLGPIFLGLLFAWLVQVTNSIYAGMIGHAVNNGFAVTVSWLMTRGQDVSMETGMDLTELFLENKELLLASLAGAAGLLLVIAVPLVWFGLTIYRSIRLDYLKSGDLLKISGQQFVVTGRKNPEAGASSAVWLYPYDQVPAAPHYEDAISFVDLRSLRRDRQVRTASKHWVKGPRPKMRLQESLPFWGGGVLYIAIGIYLILAFRGMTS</sequence>
<feature type="transmembrane region" description="Helical" evidence="1">
    <location>
        <begin position="359"/>
        <end position="379"/>
    </location>
</feature>
<keyword evidence="1" id="KW-0472">Membrane</keyword>
<organism evidence="3 4">
    <name type="scientific">Acidaminobacter hydrogenoformans DSM 2784</name>
    <dbReference type="NCBI Taxonomy" id="1120920"/>
    <lineage>
        <taxon>Bacteria</taxon>
        <taxon>Bacillati</taxon>
        <taxon>Bacillota</taxon>
        <taxon>Clostridia</taxon>
        <taxon>Peptostreptococcales</taxon>
        <taxon>Acidaminobacteraceae</taxon>
        <taxon>Acidaminobacter</taxon>
    </lineage>
</organism>
<feature type="domain" description="CAAX prenyl protease 2/Lysostaphin resistance protein A-like" evidence="2">
    <location>
        <begin position="122"/>
        <end position="209"/>
    </location>
</feature>
<feature type="transmembrane region" description="Helical" evidence="1">
    <location>
        <begin position="122"/>
        <end position="142"/>
    </location>
</feature>
<feature type="transmembrane region" description="Helical" evidence="1">
    <location>
        <begin position="242"/>
        <end position="269"/>
    </location>
</feature>
<keyword evidence="1" id="KW-0812">Transmembrane</keyword>
<keyword evidence="3" id="KW-0645">Protease</keyword>
<evidence type="ECO:0000313" key="3">
    <source>
        <dbReference type="EMBL" id="SCZ77592.1"/>
    </source>
</evidence>
<dbReference type="GO" id="GO:0080120">
    <property type="term" value="P:CAAX-box protein maturation"/>
    <property type="evidence" value="ECO:0007669"/>
    <property type="project" value="UniProtKB-ARBA"/>
</dbReference>
<dbReference type="AlphaFoldDB" id="A0A1G5RTZ9"/>
<dbReference type="GO" id="GO:0006508">
    <property type="term" value="P:proteolysis"/>
    <property type="evidence" value="ECO:0007669"/>
    <property type="project" value="UniProtKB-KW"/>
</dbReference>
<feature type="transmembrane region" description="Helical" evidence="1">
    <location>
        <begin position="154"/>
        <end position="172"/>
    </location>
</feature>
<keyword evidence="4" id="KW-1185">Reference proteome</keyword>
<dbReference type="EMBL" id="FMWL01000003">
    <property type="protein sequence ID" value="SCZ77592.1"/>
    <property type="molecule type" value="Genomic_DNA"/>
</dbReference>
<dbReference type="Pfam" id="PF02517">
    <property type="entry name" value="Rce1-like"/>
    <property type="match status" value="1"/>
</dbReference>
<dbReference type="Proteomes" id="UP000199208">
    <property type="component" value="Unassembled WGS sequence"/>
</dbReference>
<feature type="transmembrane region" description="Helical" evidence="1">
    <location>
        <begin position="81"/>
        <end position="110"/>
    </location>
</feature>
<dbReference type="PANTHER" id="PTHR36435">
    <property type="entry name" value="SLR1288 PROTEIN"/>
    <property type="match status" value="1"/>
</dbReference>
<evidence type="ECO:0000259" key="2">
    <source>
        <dbReference type="Pfam" id="PF02517"/>
    </source>
</evidence>
<dbReference type="InterPro" id="IPR003675">
    <property type="entry name" value="Rce1/LyrA-like_dom"/>
</dbReference>
<accession>A0A1G5RTZ9</accession>
<dbReference type="PANTHER" id="PTHR36435:SF1">
    <property type="entry name" value="CAAX AMINO TERMINAL PROTEASE FAMILY PROTEIN"/>
    <property type="match status" value="1"/>
</dbReference>
<dbReference type="GO" id="GO:0004175">
    <property type="term" value="F:endopeptidase activity"/>
    <property type="evidence" value="ECO:0007669"/>
    <property type="project" value="UniProtKB-ARBA"/>
</dbReference>
<dbReference type="OrthoDB" id="4177129at2"/>
<feature type="transmembrane region" description="Helical" evidence="1">
    <location>
        <begin position="178"/>
        <end position="198"/>
    </location>
</feature>
<dbReference type="RefSeq" id="WP_092589607.1">
    <property type="nucleotide sequence ID" value="NZ_FMWL01000003.1"/>
</dbReference>
<evidence type="ECO:0000256" key="1">
    <source>
        <dbReference type="SAM" id="Phobius"/>
    </source>
</evidence>
<proteinExistence type="predicted"/>
<reference evidence="3 4" key="1">
    <citation type="submission" date="2016-10" db="EMBL/GenBank/DDBJ databases">
        <authorList>
            <person name="de Groot N.N."/>
        </authorList>
    </citation>
    <scope>NUCLEOTIDE SEQUENCE [LARGE SCALE GENOMIC DNA]</scope>
    <source>
        <strain evidence="3 4">DSM 2784</strain>
    </source>
</reference>
<keyword evidence="3" id="KW-0378">Hydrolase</keyword>
<feature type="transmembrane region" description="Helical" evidence="1">
    <location>
        <begin position="42"/>
        <end position="60"/>
    </location>
</feature>
<keyword evidence="1" id="KW-1133">Transmembrane helix</keyword>
<gene>
    <name evidence="3" type="ORF">SAMN03080599_00800</name>
</gene>